<dbReference type="KEGG" id="eiv:EIN_380990"/>
<protein>
    <submittedName>
        <fullName evidence="2">Uncharacterized protein</fullName>
    </submittedName>
</protein>
<dbReference type="GeneID" id="14891049"/>
<name>A0A0A1UAQ4_ENTIV</name>
<sequence length="174" mass="19916">MEVEQKITISTQKFKKLVLSETKQLSPQPPRKELNLLWASTKMILERDGLLQEDSNGDQKLKREEKLQQQKKQIQETQLQAEANNKLIQDTLIALANRVNNTKKIESIGTQEITVQDAISLEYALQLIKTMNEMNKESLNQLKKIETVKSLGETVTRDSCSIAPSRHQMSLELN</sequence>
<organism evidence="2 3">
    <name type="scientific">Entamoeba invadens IP1</name>
    <dbReference type="NCBI Taxonomy" id="370355"/>
    <lineage>
        <taxon>Eukaryota</taxon>
        <taxon>Amoebozoa</taxon>
        <taxon>Evosea</taxon>
        <taxon>Archamoebae</taxon>
        <taxon>Mastigamoebida</taxon>
        <taxon>Entamoebidae</taxon>
        <taxon>Entamoeba</taxon>
    </lineage>
</organism>
<dbReference type="RefSeq" id="XP_004258913.1">
    <property type="nucleotide sequence ID" value="XM_004258865.1"/>
</dbReference>
<evidence type="ECO:0000256" key="1">
    <source>
        <dbReference type="SAM" id="Coils"/>
    </source>
</evidence>
<evidence type="ECO:0000313" key="3">
    <source>
        <dbReference type="Proteomes" id="UP000014680"/>
    </source>
</evidence>
<dbReference type="Proteomes" id="UP000014680">
    <property type="component" value="Unassembled WGS sequence"/>
</dbReference>
<feature type="coiled-coil region" evidence="1">
    <location>
        <begin position="60"/>
        <end position="87"/>
    </location>
</feature>
<proteinExistence type="predicted"/>
<evidence type="ECO:0000313" key="2">
    <source>
        <dbReference type="EMBL" id="ELP92142.1"/>
    </source>
</evidence>
<reference evidence="2 3" key="1">
    <citation type="submission" date="2012-10" db="EMBL/GenBank/DDBJ databases">
        <authorList>
            <person name="Zafar N."/>
            <person name="Inman J."/>
            <person name="Hall N."/>
            <person name="Lorenzi H."/>
            <person name="Caler E."/>
        </authorList>
    </citation>
    <scope>NUCLEOTIDE SEQUENCE [LARGE SCALE GENOMIC DNA]</scope>
    <source>
        <strain evidence="2 3">IP1</strain>
    </source>
</reference>
<dbReference type="VEuPathDB" id="AmoebaDB:EIN_380990"/>
<keyword evidence="1" id="KW-0175">Coiled coil</keyword>
<dbReference type="AlphaFoldDB" id="A0A0A1UAQ4"/>
<dbReference type="OrthoDB" id="10278854at2759"/>
<accession>A0A0A1UAQ4</accession>
<gene>
    <name evidence="2" type="ORF">EIN_380990</name>
</gene>
<dbReference type="EMBL" id="KB206395">
    <property type="protein sequence ID" value="ELP92142.1"/>
    <property type="molecule type" value="Genomic_DNA"/>
</dbReference>
<keyword evidence="3" id="KW-1185">Reference proteome</keyword>